<evidence type="ECO:0008006" key="4">
    <source>
        <dbReference type="Google" id="ProtNLM"/>
    </source>
</evidence>
<evidence type="ECO:0000256" key="1">
    <source>
        <dbReference type="SAM" id="MobiDB-lite"/>
    </source>
</evidence>
<dbReference type="GO" id="GO:0050852">
    <property type="term" value="P:T cell receptor signaling pathway"/>
    <property type="evidence" value="ECO:0007669"/>
    <property type="project" value="TreeGrafter"/>
</dbReference>
<evidence type="ECO:0000313" key="2">
    <source>
        <dbReference type="Ensembl" id="ENSCPRP00005022863.1"/>
    </source>
</evidence>
<accession>A0A7M4G185</accession>
<dbReference type="GO" id="GO:0007229">
    <property type="term" value="P:integrin-mediated signaling pathway"/>
    <property type="evidence" value="ECO:0007669"/>
    <property type="project" value="InterPro"/>
</dbReference>
<reference evidence="2" key="2">
    <citation type="submission" date="2025-09" db="UniProtKB">
        <authorList>
            <consortium name="Ensembl"/>
        </authorList>
    </citation>
    <scope>IDENTIFICATION</scope>
</reference>
<dbReference type="GeneTree" id="ENSGT00940000172494"/>
<reference evidence="2" key="1">
    <citation type="submission" date="2025-08" db="UniProtKB">
        <authorList>
            <consortium name="Ensembl"/>
        </authorList>
    </citation>
    <scope>IDENTIFICATION</scope>
</reference>
<dbReference type="InterPro" id="IPR043443">
    <property type="entry name" value="FYB1/2-like"/>
</dbReference>
<dbReference type="Ensembl" id="ENSCPRT00005026710.1">
    <property type="protein sequence ID" value="ENSCPRP00005022863.1"/>
    <property type="gene ID" value="ENSCPRG00005015928.1"/>
</dbReference>
<feature type="compositionally biased region" description="Basic and acidic residues" evidence="1">
    <location>
        <begin position="282"/>
        <end position="292"/>
    </location>
</feature>
<feature type="region of interest" description="Disordered" evidence="1">
    <location>
        <begin position="1"/>
        <end position="428"/>
    </location>
</feature>
<organism evidence="2 3">
    <name type="scientific">Crocodylus porosus</name>
    <name type="common">Saltwater crocodile</name>
    <name type="synonym">Estuarine crocodile</name>
    <dbReference type="NCBI Taxonomy" id="8502"/>
    <lineage>
        <taxon>Eukaryota</taxon>
        <taxon>Metazoa</taxon>
        <taxon>Chordata</taxon>
        <taxon>Craniata</taxon>
        <taxon>Vertebrata</taxon>
        <taxon>Euteleostomi</taxon>
        <taxon>Archelosauria</taxon>
        <taxon>Archosauria</taxon>
        <taxon>Crocodylia</taxon>
        <taxon>Longirostres</taxon>
        <taxon>Crocodylidae</taxon>
        <taxon>Crocodylus</taxon>
    </lineage>
</organism>
<evidence type="ECO:0000313" key="3">
    <source>
        <dbReference type="Proteomes" id="UP000594220"/>
    </source>
</evidence>
<keyword evidence="3" id="KW-1185">Reference proteome</keyword>
<name>A0A7M4G185_CROPO</name>
<dbReference type="PANTHER" id="PTHR16830">
    <property type="entry name" value="SH2 CONTAINING ADAPTOR PRAM-1 RELATED"/>
    <property type="match status" value="1"/>
</dbReference>
<sequence length="458" mass="48917">MAKFNTGNNPAEDVLVNSRPFRLPEQSSGLQARKAALEKFTSHGNTGPPSGPHAFPKSASPKPPLGIKPPIDDKTEKDPKPPYLKHSPVAHRFGTPPHAANREDNGRPGFPKPLGSKPSDLGKEEPKPVFPKPPGNKYLGSNTQDHDLKPVLGPKPPLNSVPQHESEPKPGFPKIAGKKEKFAAASQENDPKLPFPKPPLGQKPLLAPDTSHNEDASNRNVFLHKGPPGQIGPRPKGHSFRTAKEKEENSNNSPDSTAGHFPNVALKPVGSRIVPAPSFPKTGEEKTEEKRTGIAKSIFLSKMNQEDSGSVPPKFPKPAVRLAGAGPSSSFSEKEDGDKSSTTPKRKTLPPAFTVGPAPQKPSRPPKVDLERFRRHTTKDIPAPLGAPPGHPLLAGYSFRSCPGPGASLPSPTSPPLPPDDNSSPPARQCCCLASSNRSALFIWAAPDSKWLPSSGTW</sequence>
<dbReference type="AlphaFoldDB" id="A0A7M4G185"/>
<dbReference type="GO" id="GO:0005886">
    <property type="term" value="C:plasma membrane"/>
    <property type="evidence" value="ECO:0007669"/>
    <property type="project" value="InterPro"/>
</dbReference>
<protein>
    <recommendedName>
        <fullName evidence="4">FYN binding protein 1</fullName>
    </recommendedName>
</protein>
<dbReference type="GO" id="GO:0072659">
    <property type="term" value="P:protein localization to plasma membrane"/>
    <property type="evidence" value="ECO:0007669"/>
    <property type="project" value="TreeGrafter"/>
</dbReference>
<dbReference type="PANTHER" id="PTHR16830:SF13">
    <property type="entry name" value="FYN-BINDING PROTEIN 1"/>
    <property type="match status" value="1"/>
</dbReference>
<dbReference type="Proteomes" id="UP000594220">
    <property type="component" value="Unplaced"/>
</dbReference>
<feature type="compositionally biased region" description="Basic and acidic residues" evidence="1">
    <location>
        <begin position="70"/>
        <end position="80"/>
    </location>
</feature>
<proteinExistence type="predicted"/>
<dbReference type="OMA" id="FTHQGND"/>